<dbReference type="InterPro" id="IPR006140">
    <property type="entry name" value="D-isomer_DH_NAD-bd"/>
</dbReference>
<comment type="similarity">
    <text evidence="1 4">Belongs to the D-isomer specific 2-hydroxyacid dehydrogenase family.</text>
</comment>
<dbReference type="RefSeq" id="WP_129231014.1">
    <property type="nucleotide sequence ID" value="NZ_SDPO01000002.1"/>
</dbReference>
<evidence type="ECO:0000259" key="6">
    <source>
        <dbReference type="Pfam" id="PF02826"/>
    </source>
</evidence>
<dbReference type="OrthoDB" id="117809at2"/>
<evidence type="ECO:0000259" key="5">
    <source>
        <dbReference type="Pfam" id="PF00389"/>
    </source>
</evidence>
<dbReference type="GO" id="GO:0016616">
    <property type="term" value="F:oxidoreductase activity, acting on the CH-OH group of donors, NAD or NADP as acceptor"/>
    <property type="evidence" value="ECO:0007669"/>
    <property type="project" value="InterPro"/>
</dbReference>
<gene>
    <name evidence="7" type="ORF">ESP57_06705</name>
</gene>
<dbReference type="EMBL" id="SDPO01000002">
    <property type="protein sequence ID" value="RXZ48682.1"/>
    <property type="molecule type" value="Genomic_DNA"/>
</dbReference>
<dbReference type="CDD" id="cd12167">
    <property type="entry name" value="2-Hacid_dh_8"/>
    <property type="match status" value="1"/>
</dbReference>
<dbReference type="Proteomes" id="UP000292935">
    <property type="component" value="Unassembled WGS sequence"/>
</dbReference>
<dbReference type="SUPFAM" id="SSF52283">
    <property type="entry name" value="Formate/glycerate dehydrogenase catalytic domain-like"/>
    <property type="match status" value="1"/>
</dbReference>
<organism evidence="7 8">
    <name type="scientific">Agromyces fucosus</name>
    <dbReference type="NCBI Taxonomy" id="41985"/>
    <lineage>
        <taxon>Bacteria</taxon>
        <taxon>Bacillati</taxon>
        <taxon>Actinomycetota</taxon>
        <taxon>Actinomycetes</taxon>
        <taxon>Micrococcales</taxon>
        <taxon>Microbacteriaceae</taxon>
        <taxon>Agromyces</taxon>
    </lineage>
</organism>
<name>A0A4Q2JLB4_9MICO</name>
<accession>A0A4Q2JLB4</accession>
<dbReference type="PANTHER" id="PTHR42789">
    <property type="entry name" value="D-ISOMER SPECIFIC 2-HYDROXYACID DEHYDROGENASE FAMILY PROTEIN (AFU_ORTHOLOGUE AFUA_6G10090)"/>
    <property type="match status" value="1"/>
</dbReference>
<feature type="domain" description="D-isomer specific 2-hydroxyacid dehydrogenase NAD-binding" evidence="6">
    <location>
        <begin position="134"/>
        <end position="306"/>
    </location>
</feature>
<evidence type="ECO:0000256" key="4">
    <source>
        <dbReference type="RuleBase" id="RU003719"/>
    </source>
</evidence>
<dbReference type="InterPro" id="IPR036291">
    <property type="entry name" value="NAD(P)-bd_dom_sf"/>
</dbReference>
<dbReference type="GO" id="GO:0051287">
    <property type="term" value="F:NAD binding"/>
    <property type="evidence" value="ECO:0007669"/>
    <property type="project" value="InterPro"/>
</dbReference>
<evidence type="ECO:0000256" key="1">
    <source>
        <dbReference type="ARBA" id="ARBA00005854"/>
    </source>
</evidence>
<feature type="domain" description="D-isomer specific 2-hydroxyacid dehydrogenase catalytic" evidence="5">
    <location>
        <begin position="39"/>
        <end position="336"/>
    </location>
</feature>
<dbReference type="InterPro" id="IPR006139">
    <property type="entry name" value="D-isomer_2_OHA_DH_cat_dom"/>
</dbReference>
<evidence type="ECO:0000256" key="2">
    <source>
        <dbReference type="ARBA" id="ARBA00023002"/>
    </source>
</evidence>
<dbReference type="Pfam" id="PF00389">
    <property type="entry name" value="2-Hacid_dh"/>
    <property type="match status" value="1"/>
</dbReference>
<dbReference type="Gene3D" id="3.40.50.720">
    <property type="entry name" value="NAD(P)-binding Rossmann-like Domain"/>
    <property type="match status" value="2"/>
</dbReference>
<keyword evidence="2 4" id="KW-0560">Oxidoreductase</keyword>
<dbReference type="AlphaFoldDB" id="A0A4Q2JLB4"/>
<evidence type="ECO:0000256" key="3">
    <source>
        <dbReference type="ARBA" id="ARBA00023027"/>
    </source>
</evidence>
<sequence length="346" mass="37117">MTDDNGVSATAHPEPSEQVRILLSVPARELAAMFPADTRSALDELGEVVVAEPGELADTTAFRATLSGVHVAVTAWGFPTLDATRLADAPELRFVMHAASSLRSVTSDDFWAAGIPISQAGAAMAPAVAELSLAFTMSLLRRTQRTDHALRSGGDWWEAREVPRAREIRGSRIGVIGASRTGRQYIDLVTALGADVTVYDPYLPAGDPLHAIQGGLHDLLRECEVLALHAPATPETRGMLGAAELSLLRDGALVVNTARAELLDADALYAEVASGRLDAALDVFEVEPLDDRWRALPNVLVTPHLGGATVESRRRAGLIVVDEIRRFLAGRPLQYALTRIDVERMG</sequence>
<protein>
    <submittedName>
        <fullName evidence="7">Hydroxyacid dehydrogenase</fullName>
    </submittedName>
</protein>
<dbReference type="SUPFAM" id="SSF51735">
    <property type="entry name" value="NAD(P)-binding Rossmann-fold domains"/>
    <property type="match status" value="1"/>
</dbReference>
<dbReference type="PANTHER" id="PTHR42789:SF1">
    <property type="entry name" value="D-ISOMER SPECIFIC 2-HYDROXYACID DEHYDROGENASE FAMILY PROTEIN (AFU_ORTHOLOGUE AFUA_6G10090)"/>
    <property type="match status" value="1"/>
</dbReference>
<keyword evidence="3" id="KW-0520">NAD</keyword>
<proteinExistence type="inferred from homology"/>
<evidence type="ECO:0000313" key="8">
    <source>
        <dbReference type="Proteomes" id="UP000292935"/>
    </source>
</evidence>
<keyword evidence="8" id="KW-1185">Reference proteome</keyword>
<evidence type="ECO:0000313" key="7">
    <source>
        <dbReference type="EMBL" id="RXZ48682.1"/>
    </source>
</evidence>
<dbReference type="InterPro" id="IPR050857">
    <property type="entry name" value="D-2-hydroxyacid_DH"/>
</dbReference>
<comment type="caution">
    <text evidence="7">The sequence shown here is derived from an EMBL/GenBank/DDBJ whole genome shotgun (WGS) entry which is preliminary data.</text>
</comment>
<dbReference type="Pfam" id="PF02826">
    <property type="entry name" value="2-Hacid_dh_C"/>
    <property type="match status" value="1"/>
</dbReference>
<reference evidence="7 8" key="1">
    <citation type="submission" date="2019-01" db="EMBL/GenBank/DDBJ databases">
        <authorList>
            <person name="Li J."/>
        </authorList>
    </citation>
    <scope>NUCLEOTIDE SEQUENCE [LARGE SCALE GENOMIC DNA]</scope>
    <source>
        <strain evidence="7 8">CCUG 35506</strain>
    </source>
</reference>